<keyword evidence="5" id="KW-0547">Nucleotide-binding</keyword>
<dbReference type="CDD" id="cd00483">
    <property type="entry name" value="HPPK"/>
    <property type="match status" value="1"/>
</dbReference>
<dbReference type="GO" id="GO:0016301">
    <property type="term" value="F:kinase activity"/>
    <property type="evidence" value="ECO:0007669"/>
    <property type="project" value="UniProtKB-KW"/>
</dbReference>
<dbReference type="PROSITE" id="PS00794">
    <property type="entry name" value="HPPK"/>
    <property type="match status" value="1"/>
</dbReference>
<keyword evidence="8" id="KW-0289">Folate biosynthesis</keyword>
<comment type="caution">
    <text evidence="10">The sequence shown here is derived from an EMBL/GenBank/DDBJ whole genome shotgun (WGS) entry which is preliminary data.</text>
</comment>
<feature type="domain" description="7,8-dihydro-6-hydroxymethylpterin-pyrophosphokinase" evidence="9">
    <location>
        <begin position="91"/>
        <end position="102"/>
    </location>
</feature>
<name>A0A4Q9KIX8_9ACTN</name>
<protein>
    <recommendedName>
        <fullName evidence="3">2-amino-4-hydroxy-6-hydroxymethyldihydropteridine diphosphokinase</fullName>
        <ecNumber evidence="3">2.7.6.3</ecNumber>
    </recommendedName>
</protein>
<evidence type="ECO:0000256" key="2">
    <source>
        <dbReference type="ARBA" id="ARBA00005051"/>
    </source>
</evidence>
<evidence type="ECO:0000256" key="8">
    <source>
        <dbReference type="ARBA" id="ARBA00022909"/>
    </source>
</evidence>
<sequence length="169" mass="18598">MKPLRRVVFSLGGNQGEVLETLQQAVDAIASTPDVIVTDVSSVYRTAPVGKTDQPDFLNIVVLAETMMSSSILLERVQAIEYYLGRVREERWGPRTIDIDLIQLGDRRRTDEHLTLPHPRAHERAFVLVPWLEADPGAELSGVGPVADLLADVDPSGVERVEGATIHLP</sequence>
<dbReference type="GO" id="GO:0046656">
    <property type="term" value="P:folic acid biosynthetic process"/>
    <property type="evidence" value="ECO:0007669"/>
    <property type="project" value="UniProtKB-KW"/>
</dbReference>
<dbReference type="GO" id="GO:0046654">
    <property type="term" value="P:tetrahydrofolate biosynthetic process"/>
    <property type="evidence" value="ECO:0007669"/>
    <property type="project" value="UniProtKB-UniPathway"/>
</dbReference>
<dbReference type="OrthoDB" id="9808041at2"/>
<evidence type="ECO:0000256" key="3">
    <source>
        <dbReference type="ARBA" id="ARBA00013253"/>
    </source>
</evidence>
<organism evidence="10 11">
    <name type="scientific">Propioniciclava sinopodophylli</name>
    <dbReference type="NCBI Taxonomy" id="1837344"/>
    <lineage>
        <taxon>Bacteria</taxon>
        <taxon>Bacillati</taxon>
        <taxon>Actinomycetota</taxon>
        <taxon>Actinomycetes</taxon>
        <taxon>Propionibacteriales</taxon>
        <taxon>Propionibacteriaceae</taxon>
        <taxon>Propioniciclava</taxon>
    </lineage>
</organism>
<keyword evidence="4 10" id="KW-0808">Transferase</keyword>
<dbReference type="GO" id="GO:0003848">
    <property type="term" value="F:2-amino-4-hydroxy-6-hydroxymethyldihydropteridine diphosphokinase activity"/>
    <property type="evidence" value="ECO:0007669"/>
    <property type="project" value="UniProtKB-EC"/>
</dbReference>
<dbReference type="AlphaFoldDB" id="A0A4Q9KIX8"/>
<keyword evidence="6 10" id="KW-0418">Kinase</keyword>
<comment type="catalytic activity">
    <reaction evidence="1">
        <text>6-hydroxymethyl-7,8-dihydropterin + ATP = (7,8-dihydropterin-6-yl)methyl diphosphate + AMP + H(+)</text>
        <dbReference type="Rhea" id="RHEA:11412"/>
        <dbReference type="ChEBI" id="CHEBI:15378"/>
        <dbReference type="ChEBI" id="CHEBI:30616"/>
        <dbReference type="ChEBI" id="CHEBI:44841"/>
        <dbReference type="ChEBI" id="CHEBI:72950"/>
        <dbReference type="ChEBI" id="CHEBI:456215"/>
        <dbReference type="EC" id="2.7.6.3"/>
    </reaction>
</comment>
<dbReference type="PANTHER" id="PTHR43071">
    <property type="entry name" value="2-AMINO-4-HYDROXY-6-HYDROXYMETHYLDIHYDROPTERIDINE PYROPHOSPHOKINASE"/>
    <property type="match status" value="1"/>
</dbReference>
<dbReference type="Proteomes" id="UP000292373">
    <property type="component" value="Unassembled WGS sequence"/>
</dbReference>
<evidence type="ECO:0000256" key="5">
    <source>
        <dbReference type="ARBA" id="ARBA00022741"/>
    </source>
</evidence>
<proteinExistence type="predicted"/>
<dbReference type="Pfam" id="PF01288">
    <property type="entry name" value="HPPK"/>
    <property type="match status" value="1"/>
</dbReference>
<dbReference type="Gene3D" id="3.30.70.560">
    <property type="entry name" value="7,8-Dihydro-6-hydroxymethylpterin-pyrophosphokinase HPPK"/>
    <property type="match status" value="1"/>
</dbReference>
<evidence type="ECO:0000259" key="9">
    <source>
        <dbReference type="PROSITE" id="PS00794"/>
    </source>
</evidence>
<dbReference type="EC" id="2.7.6.3" evidence="3"/>
<evidence type="ECO:0000256" key="1">
    <source>
        <dbReference type="ARBA" id="ARBA00000198"/>
    </source>
</evidence>
<dbReference type="SUPFAM" id="SSF55083">
    <property type="entry name" value="6-hydroxymethyl-7,8-dihydropterin pyrophosphokinase, HPPK"/>
    <property type="match status" value="1"/>
</dbReference>
<dbReference type="InterPro" id="IPR000550">
    <property type="entry name" value="Hppk"/>
</dbReference>
<accession>A0A4Q9KIX8</accession>
<dbReference type="NCBIfam" id="TIGR01498">
    <property type="entry name" value="folK"/>
    <property type="match status" value="1"/>
</dbReference>
<evidence type="ECO:0000256" key="6">
    <source>
        <dbReference type="ARBA" id="ARBA00022777"/>
    </source>
</evidence>
<dbReference type="EMBL" id="SDMQ01000001">
    <property type="protein sequence ID" value="TBT88787.1"/>
    <property type="molecule type" value="Genomic_DNA"/>
</dbReference>
<comment type="pathway">
    <text evidence="2">Cofactor biosynthesis; tetrahydrofolate biosynthesis; 2-amino-4-hydroxy-6-hydroxymethyl-7,8-dihydropteridine diphosphate from 7,8-dihydroneopterin triphosphate: step 4/4.</text>
</comment>
<keyword evidence="11" id="KW-1185">Reference proteome</keyword>
<evidence type="ECO:0000256" key="7">
    <source>
        <dbReference type="ARBA" id="ARBA00022840"/>
    </source>
</evidence>
<keyword evidence="7" id="KW-0067">ATP-binding</keyword>
<dbReference type="InterPro" id="IPR035907">
    <property type="entry name" value="Hppk_sf"/>
</dbReference>
<gene>
    <name evidence="10" type="primary">folK</name>
    <name evidence="10" type="ORF">ET989_00730</name>
</gene>
<dbReference type="UniPathway" id="UPA00077">
    <property type="reaction ID" value="UER00155"/>
</dbReference>
<evidence type="ECO:0000313" key="10">
    <source>
        <dbReference type="EMBL" id="TBT88787.1"/>
    </source>
</evidence>
<dbReference type="PANTHER" id="PTHR43071:SF1">
    <property type="entry name" value="2-AMINO-4-HYDROXY-6-HYDROXYMETHYLDIHYDROPTERIDINE PYROPHOSPHOKINASE"/>
    <property type="match status" value="1"/>
</dbReference>
<evidence type="ECO:0000256" key="4">
    <source>
        <dbReference type="ARBA" id="ARBA00022679"/>
    </source>
</evidence>
<dbReference type="GO" id="GO:0005524">
    <property type="term" value="F:ATP binding"/>
    <property type="evidence" value="ECO:0007669"/>
    <property type="project" value="UniProtKB-KW"/>
</dbReference>
<evidence type="ECO:0000313" key="11">
    <source>
        <dbReference type="Proteomes" id="UP000292373"/>
    </source>
</evidence>
<reference evidence="10 11" key="1">
    <citation type="submission" date="2019-01" db="EMBL/GenBank/DDBJ databases">
        <title>Lactibacter flavus gen. nov., sp. nov., a novel bacterium of the family Propionibacteriaceae isolated from raw milk and dairy products.</title>
        <authorList>
            <person name="Huptas C."/>
            <person name="Wenning M."/>
            <person name="Breitenwieser F."/>
            <person name="Doll E."/>
            <person name="Von Neubeck M."/>
            <person name="Busse H.-J."/>
            <person name="Scherer S."/>
        </authorList>
    </citation>
    <scope>NUCLEOTIDE SEQUENCE [LARGE SCALE GENOMIC DNA]</scope>
    <source>
        <strain evidence="10 11">KCTC 33808</strain>
    </source>
</reference>